<feature type="transmembrane region" description="Helical" evidence="1">
    <location>
        <begin position="353"/>
        <end position="373"/>
    </location>
</feature>
<feature type="transmembrane region" description="Helical" evidence="1">
    <location>
        <begin position="379"/>
        <end position="403"/>
    </location>
</feature>
<evidence type="ECO:0000313" key="3">
    <source>
        <dbReference type="Proteomes" id="UP000249590"/>
    </source>
</evidence>
<dbReference type="GO" id="GO:0005886">
    <property type="term" value="C:plasma membrane"/>
    <property type="evidence" value="ECO:0007669"/>
    <property type="project" value="TreeGrafter"/>
</dbReference>
<comment type="caution">
    <text evidence="2">The sequence shown here is derived from an EMBL/GenBank/DDBJ whole genome shotgun (WGS) entry which is preliminary data.</text>
</comment>
<feature type="transmembrane region" description="Helical" evidence="1">
    <location>
        <begin position="456"/>
        <end position="480"/>
    </location>
</feature>
<feature type="transmembrane region" description="Helical" evidence="1">
    <location>
        <begin position="325"/>
        <end position="346"/>
    </location>
</feature>
<reference evidence="2 3" key="1">
    <citation type="submission" date="2018-05" db="EMBL/GenBank/DDBJ databases">
        <title>Acuticoccus sediminis sp. nov., isolated from deep-sea sediment of Indian Ocean.</title>
        <authorList>
            <person name="Liu X."/>
            <person name="Lai Q."/>
            <person name="Du Y."/>
            <person name="Sun F."/>
            <person name="Zhang X."/>
            <person name="Wang S."/>
            <person name="Shao Z."/>
        </authorList>
    </citation>
    <scope>NUCLEOTIDE SEQUENCE [LARGE SCALE GENOMIC DNA]</scope>
    <source>
        <strain evidence="2 3">PTG4-2</strain>
    </source>
</reference>
<feature type="transmembrane region" description="Helical" evidence="1">
    <location>
        <begin position="1041"/>
        <end position="1058"/>
    </location>
</feature>
<dbReference type="AlphaFoldDB" id="A0A8B2NWE6"/>
<dbReference type="SUPFAM" id="SSF82714">
    <property type="entry name" value="Multidrug efflux transporter AcrB TolC docking domain, DN and DC subdomains"/>
    <property type="match status" value="1"/>
</dbReference>
<feature type="transmembrane region" description="Helical" evidence="1">
    <location>
        <begin position="1070"/>
        <end position="1095"/>
    </location>
</feature>
<dbReference type="SUPFAM" id="SSF82693">
    <property type="entry name" value="Multidrug efflux transporter AcrB pore domain, PN1, PN2, PC1 and PC2 subdomains"/>
    <property type="match status" value="2"/>
</dbReference>
<dbReference type="Pfam" id="PF00873">
    <property type="entry name" value="ACR_tran"/>
    <property type="match status" value="2"/>
</dbReference>
<dbReference type="GO" id="GO:0042910">
    <property type="term" value="F:xenobiotic transmembrane transporter activity"/>
    <property type="evidence" value="ECO:0007669"/>
    <property type="project" value="TreeGrafter"/>
</dbReference>
<keyword evidence="1" id="KW-0812">Transmembrane</keyword>
<dbReference type="Gene3D" id="3.30.70.1320">
    <property type="entry name" value="Multidrug efflux transporter AcrB pore domain like"/>
    <property type="match status" value="1"/>
</dbReference>
<dbReference type="SUPFAM" id="SSF82866">
    <property type="entry name" value="Multidrug efflux transporter AcrB transmembrane domain"/>
    <property type="match status" value="2"/>
</dbReference>
<gene>
    <name evidence="2" type="ORF">DLJ53_01130</name>
</gene>
<accession>A0A8B2NWE6</accession>
<name>A0A8B2NWE6_9HYPH</name>
<dbReference type="Gene3D" id="3.30.70.1430">
    <property type="entry name" value="Multidrug efflux transporter AcrB pore domain"/>
    <property type="match status" value="2"/>
</dbReference>
<dbReference type="PANTHER" id="PTHR32063">
    <property type="match status" value="1"/>
</dbReference>
<sequence>MRLIAGFARHPNAANLLMALMLAVGVYALTGLTTRFWPPANLNEVEVRIPWPGASAEDVSDNILTAVEPAVRYLTGVDSIRSIAREGSAFTSIEFEAGTDMQKAYSDVEQAVDAITTLPDDAERPKVRFDRLRDPVAKVSVSGPFSEPALQTFARRIRDDLMARGLDQVSLGGARDREIVVDAREHDLLRLGLTVEDVATAVRNNTLDRPSGVVEGVVERQVRVLAAGKTPEEIAAFPVKTLPTGEVVTVRDVANVAEGFERASVSGLRDGDPAIELTIERAPTADALAADRTVRAYLDELRATLPPTLHVKLYDVRTEMLWERISLLVTNGWQGLAVVLVVLFIFLNARIAFWVALGIPVAFAGTLAVMLATGQSLNMVSLFALIMMLGVIVDDAIVVGEHADTLAARGVPQTDAAVRGATEMLVPVLASSLTTVASFAPIFLMRDVMGQMMSAIPLVGIAIIVASLIECFLVLPGHLAHQGGSQLALGRLLRLTVLAGLGAAFIGGLVQASSWLLTNGTTAAQGLAVLRPLIELPPALLAVVAILAGLAFAAFVERRLARRRHRAPRDPLTRFRAGFDRTFNRLRDGAFTRIVRAAYTFRYATLAFAVGSVMVVVYGLYIGGGHIKFIFFPSPESEFITARVEFHPGTPRERAIAGIEAIEASLLETEARLAERGDLVADAYALIGRAGRDRGDNLATLSVQLTPSERREVRTPDLVRAWREALPDLAGVKAASIAERRGGPPGRDLDLRLTGASPSALKAAATEVMSAIEPWDGVSGVADDLPYGKPEIAMRLTPRGEALGFTLESVGTQVRGAFEGEIARRLTLGPDAEEVPVRVRQRTAGREMTIDDLFLRSATGTFVPASEVVEIEERNTFAMILRRDGDVTIAVTADVDPDVTTPQAVTERVASEVLPIVEARHGVRGEFGGRDRERRRSFEDLQNGAYLALFVIYVTLALVFGSYWRPVVIMLIIPFGAVGAILGHWVMGMNLTIVSLVGLLGLAGILVNDSIILVKRFDERLEEGAGFDGAAVGASADRLRAVLLTSLTTIGGLVPLLFETSISAEFLKPMAVTIVFGLASATVLVLVLVPSLLGVGRDIGRLFSLLIGRRRDAGGHGLGRAS</sequence>
<feature type="transmembrane region" description="Helical" evidence="1">
    <location>
        <begin position="492"/>
        <end position="516"/>
    </location>
</feature>
<dbReference type="Gene3D" id="3.30.70.1440">
    <property type="entry name" value="Multidrug efflux transporter AcrB pore domain"/>
    <property type="match status" value="1"/>
</dbReference>
<evidence type="ECO:0000313" key="2">
    <source>
        <dbReference type="EMBL" id="RAI03161.1"/>
    </source>
</evidence>
<feature type="transmembrane region" description="Helical" evidence="1">
    <location>
        <begin position="536"/>
        <end position="556"/>
    </location>
</feature>
<evidence type="ECO:0000256" key="1">
    <source>
        <dbReference type="SAM" id="Phobius"/>
    </source>
</evidence>
<proteinExistence type="predicted"/>
<feature type="transmembrane region" description="Helical" evidence="1">
    <location>
        <begin position="603"/>
        <end position="624"/>
    </location>
</feature>
<dbReference type="RefSeq" id="WP_111341611.1">
    <property type="nucleotide sequence ID" value="NZ_QHHQ01000001.1"/>
</dbReference>
<dbReference type="PANTHER" id="PTHR32063:SF33">
    <property type="entry name" value="RND SUPERFAMILY EFFLUX PUMP PERMEASE COMPONENT"/>
    <property type="match status" value="1"/>
</dbReference>
<keyword evidence="1" id="KW-0472">Membrane</keyword>
<dbReference type="Proteomes" id="UP000249590">
    <property type="component" value="Unassembled WGS sequence"/>
</dbReference>
<feature type="transmembrane region" description="Helical" evidence="1">
    <location>
        <begin position="967"/>
        <end position="987"/>
    </location>
</feature>
<feature type="transmembrane region" description="Helical" evidence="1">
    <location>
        <begin position="993"/>
        <end position="1014"/>
    </location>
</feature>
<protein>
    <submittedName>
        <fullName evidence="2">AcrB/AcrD/AcrF family protein</fullName>
    </submittedName>
</protein>
<feature type="transmembrane region" description="Helical" evidence="1">
    <location>
        <begin position="424"/>
        <end position="444"/>
    </location>
</feature>
<keyword evidence="1" id="KW-1133">Transmembrane helix</keyword>
<dbReference type="Gene3D" id="3.30.2090.10">
    <property type="entry name" value="Multidrug efflux transporter AcrB TolC docking domain, DN and DC subdomains"/>
    <property type="match status" value="2"/>
</dbReference>
<dbReference type="OrthoDB" id="174266at2"/>
<dbReference type="Gene3D" id="1.20.1640.10">
    <property type="entry name" value="Multidrug efflux transporter AcrB transmembrane domain"/>
    <property type="match status" value="3"/>
</dbReference>
<organism evidence="2 3">
    <name type="scientific">Acuticoccus sediminis</name>
    <dbReference type="NCBI Taxonomy" id="2184697"/>
    <lineage>
        <taxon>Bacteria</taxon>
        <taxon>Pseudomonadati</taxon>
        <taxon>Pseudomonadota</taxon>
        <taxon>Alphaproteobacteria</taxon>
        <taxon>Hyphomicrobiales</taxon>
        <taxon>Amorphaceae</taxon>
        <taxon>Acuticoccus</taxon>
    </lineage>
</organism>
<dbReference type="InterPro" id="IPR001036">
    <property type="entry name" value="Acrflvin-R"/>
</dbReference>
<keyword evidence="3" id="KW-1185">Reference proteome</keyword>
<dbReference type="PRINTS" id="PR00702">
    <property type="entry name" value="ACRIFLAVINRP"/>
</dbReference>
<dbReference type="EMBL" id="QHHQ01000001">
    <property type="protein sequence ID" value="RAI03161.1"/>
    <property type="molecule type" value="Genomic_DNA"/>
</dbReference>
<feature type="transmembrane region" description="Helical" evidence="1">
    <location>
        <begin position="944"/>
        <end position="960"/>
    </location>
</feature>
<dbReference type="InterPro" id="IPR027463">
    <property type="entry name" value="AcrB_DN_DC_subdom"/>
</dbReference>